<evidence type="ECO:0000256" key="15">
    <source>
        <dbReference type="ARBA" id="ARBA00081350"/>
    </source>
</evidence>
<keyword evidence="5" id="KW-0547">Nucleotide-binding</keyword>
<dbReference type="FunFam" id="3.60.40.10:FF:000005">
    <property type="entry name" value="Serine/threonine protein phosphatase"/>
    <property type="match status" value="1"/>
</dbReference>
<evidence type="ECO:0000256" key="13">
    <source>
        <dbReference type="ARBA" id="ARBA00056274"/>
    </source>
</evidence>
<evidence type="ECO:0000256" key="14">
    <source>
        <dbReference type="ARBA" id="ARBA00075117"/>
    </source>
</evidence>
<gene>
    <name evidence="18" type="ORF">FNQ90_02710</name>
</gene>
<evidence type="ECO:0000256" key="8">
    <source>
        <dbReference type="ARBA" id="ARBA00022840"/>
    </source>
</evidence>
<dbReference type="SUPFAM" id="SSF55785">
    <property type="entry name" value="PYP-like sensor domain (PAS domain)"/>
    <property type="match status" value="2"/>
</dbReference>
<keyword evidence="3" id="KW-0808">Transferase</keyword>
<evidence type="ECO:0000313" key="19">
    <source>
        <dbReference type="Proteomes" id="UP000538929"/>
    </source>
</evidence>
<dbReference type="SUPFAM" id="SSF81606">
    <property type="entry name" value="PP2C-like"/>
    <property type="match status" value="1"/>
</dbReference>
<dbReference type="InterPro" id="IPR036890">
    <property type="entry name" value="HATPase_C_sf"/>
</dbReference>
<name>A0A7W3TA21_9ACTN</name>
<dbReference type="InterPro" id="IPR035965">
    <property type="entry name" value="PAS-like_dom_sf"/>
</dbReference>
<dbReference type="EMBL" id="VKHT01000037">
    <property type="protein sequence ID" value="MBB0243048.1"/>
    <property type="molecule type" value="Genomic_DNA"/>
</dbReference>
<evidence type="ECO:0000256" key="3">
    <source>
        <dbReference type="ARBA" id="ARBA00022679"/>
    </source>
</evidence>
<dbReference type="Gene3D" id="3.30.450.20">
    <property type="entry name" value="PAS domain"/>
    <property type="match status" value="2"/>
</dbReference>
<dbReference type="PROSITE" id="PS50112">
    <property type="entry name" value="PAS"/>
    <property type="match status" value="2"/>
</dbReference>
<dbReference type="RefSeq" id="WP_182604775.1">
    <property type="nucleotide sequence ID" value="NZ_VKHT01000037.1"/>
</dbReference>
<dbReference type="PANTHER" id="PTHR43156:SF2">
    <property type="entry name" value="STAGE II SPORULATION PROTEIN E"/>
    <property type="match status" value="1"/>
</dbReference>
<evidence type="ECO:0000256" key="12">
    <source>
        <dbReference type="ARBA" id="ARBA00047761"/>
    </source>
</evidence>
<feature type="domain" description="PAS" evidence="17">
    <location>
        <begin position="26"/>
        <end position="69"/>
    </location>
</feature>
<dbReference type="GO" id="GO:0006355">
    <property type="term" value="P:regulation of DNA-templated transcription"/>
    <property type="evidence" value="ECO:0007669"/>
    <property type="project" value="InterPro"/>
</dbReference>
<keyword evidence="7" id="KW-0378">Hydrolase</keyword>
<proteinExistence type="predicted"/>
<dbReference type="SMART" id="SM00065">
    <property type="entry name" value="GAF"/>
    <property type="match status" value="1"/>
</dbReference>
<dbReference type="CDD" id="cd00130">
    <property type="entry name" value="PAS"/>
    <property type="match status" value="2"/>
</dbReference>
<dbReference type="SUPFAM" id="SSF55781">
    <property type="entry name" value="GAF domain-like"/>
    <property type="match status" value="1"/>
</dbReference>
<dbReference type="InterPro" id="IPR052016">
    <property type="entry name" value="Bact_Sigma-Reg"/>
</dbReference>
<dbReference type="Pfam" id="PF13581">
    <property type="entry name" value="HATPase_c_2"/>
    <property type="match status" value="1"/>
</dbReference>
<dbReference type="PANTHER" id="PTHR43156">
    <property type="entry name" value="STAGE II SPORULATION PROTEIN E-RELATED"/>
    <property type="match status" value="1"/>
</dbReference>
<dbReference type="GO" id="GO:0046872">
    <property type="term" value="F:metal ion binding"/>
    <property type="evidence" value="ECO:0007669"/>
    <property type="project" value="UniProtKB-KW"/>
</dbReference>
<keyword evidence="9" id="KW-0460">Magnesium</keyword>
<dbReference type="GO" id="GO:0005524">
    <property type="term" value="F:ATP binding"/>
    <property type="evidence" value="ECO:0007669"/>
    <property type="project" value="UniProtKB-KW"/>
</dbReference>
<dbReference type="Pfam" id="PF07228">
    <property type="entry name" value="SpoIIE"/>
    <property type="match status" value="1"/>
</dbReference>
<dbReference type="InterPro" id="IPR013656">
    <property type="entry name" value="PAS_4"/>
</dbReference>
<reference evidence="19" key="1">
    <citation type="submission" date="2019-10" db="EMBL/GenBank/DDBJ databases">
        <title>Streptomyces sp. nov., a novel actinobacterium isolated from alkaline environment.</title>
        <authorList>
            <person name="Golinska P."/>
        </authorList>
    </citation>
    <scope>NUCLEOTIDE SEQUENCE [LARGE SCALE GENOMIC DNA]</scope>
    <source>
        <strain evidence="19">DSM 42118</strain>
    </source>
</reference>
<dbReference type="InterPro" id="IPR000014">
    <property type="entry name" value="PAS"/>
</dbReference>
<dbReference type="Gene3D" id="3.30.450.40">
    <property type="match status" value="1"/>
</dbReference>
<dbReference type="GO" id="GO:0004722">
    <property type="term" value="F:protein serine/threonine phosphatase activity"/>
    <property type="evidence" value="ECO:0007669"/>
    <property type="project" value="UniProtKB-EC"/>
</dbReference>
<keyword evidence="11" id="KW-0464">Manganese</keyword>
<keyword evidence="6" id="KW-0418">Kinase</keyword>
<evidence type="ECO:0000256" key="6">
    <source>
        <dbReference type="ARBA" id="ARBA00022777"/>
    </source>
</evidence>
<evidence type="ECO:0000256" key="5">
    <source>
        <dbReference type="ARBA" id="ARBA00022741"/>
    </source>
</evidence>
<feature type="domain" description="PAS" evidence="17">
    <location>
        <begin position="141"/>
        <end position="211"/>
    </location>
</feature>
<evidence type="ECO:0000259" key="17">
    <source>
        <dbReference type="PROSITE" id="PS50112"/>
    </source>
</evidence>
<dbReference type="InterPro" id="IPR003594">
    <property type="entry name" value="HATPase_dom"/>
</dbReference>
<dbReference type="NCBIfam" id="TIGR00229">
    <property type="entry name" value="sensory_box"/>
    <property type="match status" value="2"/>
</dbReference>
<evidence type="ECO:0000256" key="10">
    <source>
        <dbReference type="ARBA" id="ARBA00022912"/>
    </source>
</evidence>
<dbReference type="Pfam" id="PF00989">
    <property type="entry name" value="PAS"/>
    <property type="match status" value="1"/>
</dbReference>
<comment type="catalytic activity">
    <reaction evidence="12">
        <text>O-phospho-L-seryl-[protein] + H2O = L-seryl-[protein] + phosphate</text>
        <dbReference type="Rhea" id="RHEA:20629"/>
        <dbReference type="Rhea" id="RHEA-COMP:9863"/>
        <dbReference type="Rhea" id="RHEA-COMP:11604"/>
        <dbReference type="ChEBI" id="CHEBI:15377"/>
        <dbReference type="ChEBI" id="CHEBI:29999"/>
        <dbReference type="ChEBI" id="CHEBI:43474"/>
        <dbReference type="ChEBI" id="CHEBI:83421"/>
        <dbReference type="EC" id="3.1.3.16"/>
    </reaction>
</comment>
<dbReference type="GO" id="GO:0016301">
    <property type="term" value="F:kinase activity"/>
    <property type="evidence" value="ECO:0007669"/>
    <property type="project" value="UniProtKB-KW"/>
</dbReference>
<comment type="function">
    <text evidence="13">Primarily acts as an independent SigF regulator that is sensitive to the osmosensory signal, mediating the cross talk of PknD with the SigF regulon. Possesses both phosphatase and kinase activities. The kinase domain functions as a classic anti-sigma factor-like kinase to phosphorylate the anti-anti-sigma factor domain at the canonical regulatory site, and the phosphatase domain antagonizes this activity.</text>
</comment>
<keyword evidence="4" id="KW-0479">Metal-binding</keyword>
<protein>
    <recommendedName>
        <fullName evidence="1">protein-serine/threonine phosphatase</fullName>
        <ecNumber evidence="1">3.1.3.16</ecNumber>
    </recommendedName>
    <alternativeName>
        <fullName evidence="15">Protein-serine/threonine phosphatase</fullName>
    </alternativeName>
    <alternativeName>
        <fullName evidence="14">Serine/threonine-protein kinase</fullName>
    </alternativeName>
</protein>
<dbReference type="Gene3D" id="3.30.565.10">
    <property type="entry name" value="Histidine kinase-like ATPase, C-terminal domain"/>
    <property type="match status" value="1"/>
</dbReference>
<accession>A0A7W3TA21</accession>
<evidence type="ECO:0000256" key="16">
    <source>
        <dbReference type="SAM" id="MobiDB-lite"/>
    </source>
</evidence>
<dbReference type="CDD" id="cd16936">
    <property type="entry name" value="HATPase_RsbW-like"/>
    <property type="match status" value="1"/>
</dbReference>
<dbReference type="SMART" id="SM00331">
    <property type="entry name" value="PP2C_SIG"/>
    <property type="match status" value="1"/>
</dbReference>
<dbReference type="InterPro" id="IPR013767">
    <property type="entry name" value="PAS_fold"/>
</dbReference>
<dbReference type="InterPro" id="IPR001932">
    <property type="entry name" value="PPM-type_phosphatase-like_dom"/>
</dbReference>
<evidence type="ECO:0000256" key="1">
    <source>
        <dbReference type="ARBA" id="ARBA00013081"/>
    </source>
</evidence>
<dbReference type="FunFam" id="3.30.565.10:FF:000028">
    <property type="entry name" value="PAS sensor protein"/>
    <property type="match status" value="1"/>
</dbReference>
<evidence type="ECO:0000256" key="7">
    <source>
        <dbReference type="ARBA" id="ARBA00022801"/>
    </source>
</evidence>
<feature type="region of interest" description="Disordered" evidence="16">
    <location>
        <begin position="1"/>
        <end position="23"/>
    </location>
</feature>
<comment type="caution">
    <text evidence="18">The sequence shown here is derived from an EMBL/GenBank/DDBJ whole genome shotgun (WGS) entry which is preliminary data.</text>
</comment>
<dbReference type="AlphaFoldDB" id="A0A7W3TA21"/>
<dbReference type="Pfam" id="PF01590">
    <property type="entry name" value="GAF"/>
    <property type="match status" value="1"/>
</dbReference>
<feature type="region of interest" description="Disordered" evidence="16">
    <location>
        <begin position="781"/>
        <end position="814"/>
    </location>
</feature>
<evidence type="ECO:0000256" key="2">
    <source>
        <dbReference type="ARBA" id="ARBA00022553"/>
    </source>
</evidence>
<keyword evidence="10" id="KW-0904">Protein phosphatase</keyword>
<evidence type="ECO:0000256" key="9">
    <source>
        <dbReference type="ARBA" id="ARBA00022842"/>
    </source>
</evidence>
<keyword evidence="19" id="KW-1185">Reference proteome</keyword>
<evidence type="ECO:0000256" key="4">
    <source>
        <dbReference type="ARBA" id="ARBA00022723"/>
    </source>
</evidence>
<organism evidence="18 19">
    <name type="scientific">Streptomyces alkaliphilus</name>
    <dbReference type="NCBI Taxonomy" id="1472722"/>
    <lineage>
        <taxon>Bacteria</taxon>
        <taxon>Bacillati</taxon>
        <taxon>Actinomycetota</taxon>
        <taxon>Actinomycetes</taxon>
        <taxon>Kitasatosporales</taxon>
        <taxon>Streptomycetaceae</taxon>
        <taxon>Streptomyces</taxon>
    </lineage>
</organism>
<dbReference type="Proteomes" id="UP000538929">
    <property type="component" value="Unassembled WGS sequence"/>
</dbReference>
<keyword evidence="2" id="KW-0597">Phosphoprotein</keyword>
<dbReference type="EC" id="3.1.3.16" evidence="1"/>
<dbReference type="InterPro" id="IPR003018">
    <property type="entry name" value="GAF"/>
</dbReference>
<dbReference type="Gene3D" id="3.60.40.10">
    <property type="entry name" value="PPM-type phosphatase domain"/>
    <property type="match status" value="1"/>
</dbReference>
<dbReference type="SUPFAM" id="SSF55874">
    <property type="entry name" value="ATPase domain of HSP90 chaperone/DNA topoisomerase II/histidine kinase"/>
    <property type="match status" value="1"/>
</dbReference>
<dbReference type="SMART" id="SM00091">
    <property type="entry name" value="PAS"/>
    <property type="match status" value="2"/>
</dbReference>
<sequence length="844" mass="90032">MSTSAESPRDEVPPAGSPAPGASRPLLDTLRIGIVVLDPGGRILLWSPVAERILGWPEALVLGRHLTELTASSCSPGEEAGDVYGQLLRTGSWRGVILLRHLNGGTVEVEGRASMMRRPDGSPFVLANLVETSRLAGIEQELAALDALFTTSPLGIALFDTEQRFVRVNEALSRLHGVAPEDLIGRSVLDVLPEHMGPQIHAVQREVLDSGRSVIDLVTLSPDRRGARSVSFGRLTDRTGRVHGVSCTIMDITERREATEKVERARQRLALLDDIGAALGDLLEVAPVADSLAHLLVPRFCDYAGVMLPAVLLEDGDPGEGEHLRPGPLVQAAVAAKRHSPEVDRMLGLHERVRFTPDSVFGKVLAGGRARLLNSAGSITEVTAPDDPKVAAATGLGIHSLMVLPLRARGSVLGLLVISRAGRRAGFDADDLALAEEIAGRASVSLDNARLYARERDAAVMLQRSLLPQSLPEPPGVRVGFRYVPGSSRAEVGGDWFDVIPLAGGRVAFVVGDVMGHGLRAAATMGRLRTAVRTLADLDLPPAEVLERVNRLSDDLAAGPDEPMMATCLYAVHDPATGECAIAKAGHVPPVLLTRDGSTGRLSARPVEVPDGPPIGVPGALHEEIRVHMPADSVLVLYTDGLIEKRGEDITDGLDRLCHTLTGLGGGELSLEKLCDTVLTTLVPEAGRPGPGAEDDIALLAVQLGGLSPGDSASWVFPARSHSVRRARSVVRRTLHDWGLTELEDSVVLLVSELFTNALRYARGPIGVRLVRGGSLLVEVSDPHPDPPLPRRAGPEEESGRGLHLVSLESHRWGTRRDPAGKTVWFEVHLPDGPPEPTDQRTGR</sequence>
<keyword evidence="8" id="KW-0067">ATP-binding</keyword>
<evidence type="ECO:0000313" key="18">
    <source>
        <dbReference type="EMBL" id="MBB0243048.1"/>
    </source>
</evidence>
<dbReference type="InterPro" id="IPR029016">
    <property type="entry name" value="GAF-like_dom_sf"/>
</dbReference>
<dbReference type="InterPro" id="IPR036457">
    <property type="entry name" value="PPM-type-like_dom_sf"/>
</dbReference>
<evidence type="ECO:0000256" key="11">
    <source>
        <dbReference type="ARBA" id="ARBA00023211"/>
    </source>
</evidence>
<dbReference type="Pfam" id="PF08448">
    <property type="entry name" value="PAS_4"/>
    <property type="match status" value="1"/>
</dbReference>